<protein>
    <submittedName>
        <fullName evidence="2">Hint domain-containing protein</fullName>
    </submittedName>
</protein>
<sequence>MANTTLLLNGFSIIGDPQTNTNASGGGELMIHDGTAIFEDDDIIVYHVEGVTEDGVLTDDSVIVGITVYDSASNYFYDVPLYEYDAPPGGGVDIEVGRNTMGDRYLEFDASALTSTDIGAPVLGEMAAVAGVNILGTLASTNGPLEVPTNENIDLNGDGVISGGEISDGRFSSELNIFAENTIVCFASGTLIETPMGPQAIETLKVGDLVNTMDEGPQRIRWIGGTQTAGVGANAPVRIRRGAIGNARDLWVSQNHRVLITGFRAELLFGEAQVLVAAKHLVNDHTIRIVPCETIEYWHFLFDQHQIVFAEASPLESLYPGQQSLEAVTPVERDEIVTLFPELEGKDCGYGLARYTLKR</sequence>
<dbReference type="RefSeq" id="WP_139170604.1">
    <property type="nucleotide sequence ID" value="NZ_FNEB01000045.1"/>
</dbReference>
<feature type="domain" description="Hedgehog/Intein (Hint)" evidence="1">
    <location>
        <begin position="184"/>
        <end position="321"/>
    </location>
</feature>
<reference evidence="2 3" key="1">
    <citation type="submission" date="2016-10" db="EMBL/GenBank/DDBJ databases">
        <authorList>
            <person name="de Groot N.N."/>
        </authorList>
    </citation>
    <scope>NUCLEOTIDE SEQUENCE [LARGE SCALE GENOMIC DNA]</scope>
    <source>
        <strain evidence="2 3">DSM 28010</strain>
    </source>
</reference>
<evidence type="ECO:0000313" key="3">
    <source>
        <dbReference type="Proteomes" id="UP000199340"/>
    </source>
</evidence>
<evidence type="ECO:0000259" key="1">
    <source>
        <dbReference type="Pfam" id="PF13403"/>
    </source>
</evidence>
<evidence type="ECO:0000313" key="2">
    <source>
        <dbReference type="EMBL" id="SDJ46715.1"/>
    </source>
</evidence>
<dbReference type="Pfam" id="PF13403">
    <property type="entry name" value="Hint_2"/>
    <property type="match status" value="1"/>
</dbReference>
<dbReference type="AlphaFoldDB" id="A0A1G8U0S9"/>
<dbReference type="STRING" id="490829.SAMN05421850_1451"/>
<dbReference type="Proteomes" id="UP000199340">
    <property type="component" value="Unassembled WGS sequence"/>
</dbReference>
<gene>
    <name evidence="2" type="ORF">SAMN05421850_1451</name>
</gene>
<dbReference type="InterPro" id="IPR028992">
    <property type="entry name" value="Hedgehog/Intein_dom"/>
</dbReference>
<dbReference type="InterPro" id="IPR036844">
    <property type="entry name" value="Hint_dom_sf"/>
</dbReference>
<accession>A0A1G8U0S9</accession>
<dbReference type="Gene3D" id="2.170.16.10">
    <property type="entry name" value="Hedgehog/Intein (Hint) domain"/>
    <property type="match status" value="1"/>
</dbReference>
<dbReference type="InterPro" id="IPR018247">
    <property type="entry name" value="EF_Hand_1_Ca_BS"/>
</dbReference>
<dbReference type="OrthoDB" id="6305173at2"/>
<organism evidence="2 3">
    <name type="scientific">Lutimaribacter saemankumensis</name>
    <dbReference type="NCBI Taxonomy" id="490829"/>
    <lineage>
        <taxon>Bacteria</taxon>
        <taxon>Pseudomonadati</taxon>
        <taxon>Pseudomonadota</taxon>
        <taxon>Alphaproteobacteria</taxon>
        <taxon>Rhodobacterales</taxon>
        <taxon>Roseobacteraceae</taxon>
        <taxon>Lutimaribacter</taxon>
    </lineage>
</organism>
<keyword evidence="3" id="KW-1185">Reference proteome</keyword>
<proteinExistence type="predicted"/>
<name>A0A1G8U0S9_9RHOB</name>
<dbReference type="EMBL" id="FNEB01000045">
    <property type="protein sequence ID" value="SDJ46715.1"/>
    <property type="molecule type" value="Genomic_DNA"/>
</dbReference>
<dbReference type="SUPFAM" id="SSF51294">
    <property type="entry name" value="Hedgehog/intein (Hint) domain"/>
    <property type="match status" value="1"/>
</dbReference>
<feature type="non-terminal residue" evidence="2">
    <location>
        <position position="359"/>
    </location>
</feature>
<dbReference type="PROSITE" id="PS00018">
    <property type="entry name" value="EF_HAND_1"/>
    <property type="match status" value="1"/>
</dbReference>